<dbReference type="Proteomes" id="UP000295626">
    <property type="component" value="Unassembled WGS sequence"/>
</dbReference>
<name>A0ABY2DLI2_9ACTN</name>
<protein>
    <submittedName>
        <fullName evidence="1">Uncharacterized protein</fullName>
    </submittedName>
</protein>
<reference evidence="1 2" key="1">
    <citation type="submission" date="2019-02" db="EMBL/GenBank/DDBJ databases">
        <title>Draft genome sequences of novel Actinobacteria.</title>
        <authorList>
            <person name="Sahin N."/>
            <person name="Ay H."/>
            <person name="Saygin H."/>
        </authorList>
    </citation>
    <scope>NUCLEOTIDE SEQUENCE [LARGE SCALE GENOMIC DNA]</scope>
    <source>
        <strain evidence="1 2">JCM 30529</strain>
    </source>
</reference>
<sequence length="93" mass="10150">MTSPITSRAWARADRPQIVEGEEYLELYVNLQQAAGLAVLPDYRLAALFAVGSQVVTVPLASRRRTARMDAVDDLRDLVVQVGGKLDPAPELS</sequence>
<gene>
    <name evidence="1" type="ORF">E1091_01500</name>
</gene>
<dbReference type="EMBL" id="SMKE01000020">
    <property type="protein sequence ID" value="TDC02106.1"/>
    <property type="molecule type" value="Genomic_DNA"/>
</dbReference>
<organism evidence="1 2">
    <name type="scientific">Micromonospora fluostatini</name>
    <dbReference type="NCBI Taxonomy" id="1629071"/>
    <lineage>
        <taxon>Bacteria</taxon>
        <taxon>Bacillati</taxon>
        <taxon>Actinomycetota</taxon>
        <taxon>Actinomycetes</taxon>
        <taxon>Micromonosporales</taxon>
        <taxon>Micromonosporaceae</taxon>
        <taxon>Micromonospora</taxon>
    </lineage>
</organism>
<evidence type="ECO:0000313" key="2">
    <source>
        <dbReference type="Proteomes" id="UP000295626"/>
    </source>
</evidence>
<evidence type="ECO:0000313" key="1">
    <source>
        <dbReference type="EMBL" id="TDC02106.1"/>
    </source>
</evidence>
<comment type="caution">
    <text evidence="1">The sequence shown here is derived from an EMBL/GenBank/DDBJ whole genome shotgun (WGS) entry which is preliminary data.</text>
</comment>
<keyword evidence="2" id="KW-1185">Reference proteome</keyword>
<proteinExistence type="predicted"/>
<accession>A0ABY2DLI2</accession>